<organism evidence="7 8">
    <name type="scientific">Hylemonella gracilis str. Niagara R</name>
    <dbReference type="NCBI Taxonomy" id="1458275"/>
    <lineage>
        <taxon>Bacteria</taxon>
        <taxon>Pseudomonadati</taxon>
        <taxon>Pseudomonadota</taxon>
        <taxon>Betaproteobacteria</taxon>
        <taxon>Burkholderiales</taxon>
        <taxon>Comamonadaceae</taxon>
        <taxon>Hylemonella</taxon>
    </lineage>
</organism>
<name>A0A016XGC5_9BURK</name>
<evidence type="ECO:0000256" key="3">
    <source>
        <dbReference type="ARBA" id="ARBA00023163"/>
    </source>
</evidence>
<evidence type="ECO:0000256" key="5">
    <source>
        <dbReference type="SAM" id="MobiDB-lite"/>
    </source>
</evidence>
<feature type="region of interest" description="Disordered" evidence="5">
    <location>
        <begin position="1"/>
        <end position="20"/>
    </location>
</feature>
<dbReference type="SUPFAM" id="SSF46689">
    <property type="entry name" value="Homeodomain-like"/>
    <property type="match status" value="1"/>
</dbReference>
<comment type="caution">
    <text evidence="7">The sequence shown here is derived from an EMBL/GenBank/DDBJ whole genome shotgun (WGS) entry which is preliminary data.</text>
</comment>
<evidence type="ECO:0000313" key="8">
    <source>
        <dbReference type="Proteomes" id="UP000023268"/>
    </source>
</evidence>
<protein>
    <submittedName>
        <fullName evidence="7">TetR family transcriptional regulator</fullName>
    </submittedName>
</protein>
<accession>A0A016XGC5</accession>
<dbReference type="EMBL" id="JEMG01000001">
    <property type="protein sequence ID" value="EYC50901.1"/>
    <property type="molecule type" value="Genomic_DNA"/>
</dbReference>
<proteinExistence type="predicted"/>
<evidence type="ECO:0000313" key="7">
    <source>
        <dbReference type="EMBL" id="EYC50901.1"/>
    </source>
</evidence>
<dbReference type="GO" id="GO:0003700">
    <property type="term" value="F:DNA-binding transcription factor activity"/>
    <property type="evidence" value="ECO:0007669"/>
    <property type="project" value="TreeGrafter"/>
</dbReference>
<dbReference type="eggNOG" id="COG1309">
    <property type="taxonomic scope" value="Bacteria"/>
</dbReference>
<keyword evidence="1" id="KW-0805">Transcription regulation</keyword>
<dbReference type="Gene3D" id="1.10.357.10">
    <property type="entry name" value="Tetracycline Repressor, domain 2"/>
    <property type="match status" value="1"/>
</dbReference>
<feature type="DNA-binding region" description="H-T-H motif" evidence="4">
    <location>
        <begin position="44"/>
        <end position="63"/>
    </location>
</feature>
<dbReference type="PANTHER" id="PTHR30055">
    <property type="entry name" value="HTH-TYPE TRANSCRIPTIONAL REGULATOR RUTR"/>
    <property type="match status" value="1"/>
</dbReference>
<dbReference type="PRINTS" id="PR00455">
    <property type="entry name" value="HTHTETR"/>
</dbReference>
<dbReference type="InterPro" id="IPR041669">
    <property type="entry name" value="TetR_C_15"/>
</dbReference>
<dbReference type="InterPro" id="IPR050109">
    <property type="entry name" value="HTH-type_TetR-like_transc_reg"/>
</dbReference>
<gene>
    <name evidence="7" type="ORF">AZ34_07315</name>
</gene>
<dbReference type="PROSITE" id="PS50977">
    <property type="entry name" value="HTH_TETR_2"/>
    <property type="match status" value="1"/>
</dbReference>
<dbReference type="Proteomes" id="UP000023268">
    <property type="component" value="Unassembled WGS sequence"/>
</dbReference>
<dbReference type="InterPro" id="IPR001647">
    <property type="entry name" value="HTH_TetR"/>
</dbReference>
<dbReference type="PANTHER" id="PTHR30055:SF234">
    <property type="entry name" value="HTH-TYPE TRANSCRIPTIONAL REGULATOR BETI"/>
    <property type="match status" value="1"/>
</dbReference>
<dbReference type="AlphaFoldDB" id="A0A016XGC5"/>
<dbReference type="STRING" id="1458275.AZ34_07315"/>
<reference evidence="7 8" key="1">
    <citation type="submission" date="2014-02" db="EMBL/GenBank/DDBJ databases">
        <title>Draft Genome of Hylemonella gracilis isolated from the Niagara River.</title>
        <authorList>
            <person name="Pawlowski D.R."/>
            <person name="Koudelka G.B."/>
        </authorList>
    </citation>
    <scope>NUCLEOTIDE SEQUENCE [LARGE SCALE GENOMIC DNA]</scope>
    <source>
        <strain evidence="7 8">Niagara R</strain>
    </source>
</reference>
<dbReference type="OrthoDB" id="9816320at2"/>
<evidence type="ECO:0000256" key="2">
    <source>
        <dbReference type="ARBA" id="ARBA00023125"/>
    </source>
</evidence>
<sequence>MSARPGTSLKPRKQPRQARSQATVDAIFDATIQVLLADGLQKLTTIRVAERAGASVGTLYQYYPHKQALLYAVLERHLGRIGATLEEAAASVHGEPLAKMVAVVVRAFVKAKTADMEEGRALYAVVGELDCRPLIALAQQRGRSALAAMLATATDAWFDDLPTVTYMFSTAMMGAMQAVMEGTAPAKLTRALPGQLESLCLGYLERASTPPSRTSR</sequence>
<dbReference type="InterPro" id="IPR009057">
    <property type="entry name" value="Homeodomain-like_sf"/>
</dbReference>
<keyword evidence="3" id="KW-0804">Transcription</keyword>
<dbReference type="GO" id="GO:0000976">
    <property type="term" value="F:transcription cis-regulatory region binding"/>
    <property type="evidence" value="ECO:0007669"/>
    <property type="project" value="TreeGrafter"/>
</dbReference>
<evidence type="ECO:0000256" key="4">
    <source>
        <dbReference type="PROSITE-ProRule" id="PRU00335"/>
    </source>
</evidence>
<dbReference type="Pfam" id="PF17918">
    <property type="entry name" value="TetR_C_15"/>
    <property type="match status" value="1"/>
</dbReference>
<evidence type="ECO:0000256" key="1">
    <source>
        <dbReference type="ARBA" id="ARBA00023015"/>
    </source>
</evidence>
<dbReference type="Pfam" id="PF00440">
    <property type="entry name" value="TetR_N"/>
    <property type="match status" value="1"/>
</dbReference>
<feature type="domain" description="HTH tetR-type" evidence="6">
    <location>
        <begin position="21"/>
        <end position="81"/>
    </location>
</feature>
<keyword evidence="2 4" id="KW-0238">DNA-binding</keyword>
<evidence type="ECO:0000259" key="6">
    <source>
        <dbReference type="PROSITE" id="PS50977"/>
    </source>
</evidence>